<dbReference type="AlphaFoldDB" id="A0A9W6NP39"/>
<feature type="compositionally biased region" description="Low complexity" evidence="1">
    <location>
        <begin position="140"/>
        <end position="208"/>
    </location>
</feature>
<gene>
    <name evidence="3" type="ORF">GCM10017581_054180</name>
</gene>
<feature type="chain" id="PRO_5040998814" description="Fibronectin type-III domain-containing protein" evidence="2">
    <location>
        <begin position="29"/>
        <end position="208"/>
    </location>
</feature>
<dbReference type="Proteomes" id="UP001143480">
    <property type="component" value="Unassembled WGS sequence"/>
</dbReference>
<evidence type="ECO:0008006" key="5">
    <source>
        <dbReference type="Google" id="ProtNLM"/>
    </source>
</evidence>
<dbReference type="EMBL" id="BSFP01000036">
    <property type="protein sequence ID" value="GLL03672.1"/>
    <property type="molecule type" value="Genomic_DNA"/>
</dbReference>
<evidence type="ECO:0000313" key="4">
    <source>
        <dbReference type="Proteomes" id="UP001143480"/>
    </source>
</evidence>
<reference evidence="3" key="1">
    <citation type="journal article" date="2014" name="Int. J. Syst. Evol. Microbiol.">
        <title>Complete genome sequence of Corynebacterium casei LMG S-19264T (=DSM 44701T), isolated from a smear-ripened cheese.</title>
        <authorList>
            <consortium name="US DOE Joint Genome Institute (JGI-PGF)"/>
            <person name="Walter F."/>
            <person name="Albersmeier A."/>
            <person name="Kalinowski J."/>
            <person name="Ruckert C."/>
        </authorList>
    </citation>
    <scope>NUCLEOTIDE SEQUENCE</scope>
    <source>
        <strain evidence="3">VKM Ac-1321</strain>
    </source>
</reference>
<dbReference type="RefSeq" id="WP_271189528.1">
    <property type="nucleotide sequence ID" value="NZ_BSFP01000036.1"/>
</dbReference>
<keyword evidence="4" id="KW-1185">Reference proteome</keyword>
<proteinExistence type="predicted"/>
<protein>
    <recommendedName>
        <fullName evidence="5">Fibronectin type-III domain-containing protein</fullName>
    </recommendedName>
</protein>
<feature type="region of interest" description="Disordered" evidence="1">
    <location>
        <begin position="120"/>
        <end position="208"/>
    </location>
</feature>
<sequence>MRYPRIKLPLLLAAAVVICVVGATGALASWTVNRTTFTVTVRAGTLGTGPKPAVSVAGSDVTVAWTPAPPASFRVWRYANGSKGALVACALPLSQATCVDKAVEHGKKWTYTVQPVLGNSWVGREGPPSEPVQITGPQVAVTPTPSTTGGPAATTCAPPAAPKLAATTGPTAQPPATTQAPPAATTPPAAGPTPATATTPSGEATATA</sequence>
<evidence type="ECO:0000256" key="2">
    <source>
        <dbReference type="SAM" id="SignalP"/>
    </source>
</evidence>
<evidence type="ECO:0000256" key="1">
    <source>
        <dbReference type="SAM" id="MobiDB-lite"/>
    </source>
</evidence>
<keyword evidence="2" id="KW-0732">Signal</keyword>
<feature type="signal peptide" evidence="2">
    <location>
        <begin position="1"/>
        <end position="28"/>
    </location>
</feature>
<organism evidence="3 4">
    <name type="scientific">Dactylosporangium matsuzakiense</name>
    <dbReference type="NCBI Taxonomy" id="53360"/>
    <lineage>
        <taxon>Bacteria</taxon>
        <taxon>Bacillati</taxon>
        <taxon>Actinomycetota</taxon>
        <taxon>Actinomycetes</taxon>
        <taxon>Micromonosporales</taxon>
        <taxon>Micromonosporaceae</taxon>
        <taxon>Dactylosporangium</taxon>
    </lineage>
</organism>
<dbReference type="InterPro" id="IPR036116">
    <property type="entry name" value="FN3_sf"/>
</dbReference>
<comment type="caution">
    <text evidence="3">The sequence shown here is derived from an EMBL/GenBank/DDBJ whole genome shotgun (WGS) entry which is preliminary data.</text>
</comment>
<dbReference type="Gene3D" id="2.60.40.10">
    <property type="entry name" value="Immunoglobulins"/>
    <property type="match status" value="1"/>
</dbReference>
<evidence type="ECO:0000313" key="3">
    <source>
        <dbReference type="EMBL" id="GLL03672.1"/>
    </source>
</evidence>
<reference evidence="3" key="2">
    <citation type="submission" date="2023-01" db="EMBL/GenBank/DDBJ databases">
        <authorList>
            <person name="Sun Q."/>
            <person name="Evtushenko L."/>
        </authorList>
    </citation>
    <scope>NUCLEOTIDE SEQUENCE</scope>
    <source>
        <strain evidence="3">VKM Ac-1321</strain>
    </source>
</reference>
<accession>A0A9W6NP39</accession>
<dbReference type="GO" id="GO:0005975">
    <property type="term" value="P:carbohydrate metabolic process"/>
    <property type="evidence" value="ECO:0007669"/>
    <property type="project" value="UniProtKB-ARBA"/>
</dbReference>
<name>A0A9W6NP39_9ACTN</name>
<dbReference type="InterPro" id="IPR013783">
    <property type="entry name" value="Ig-like_fold"/>
</dbReference>
<dbReference type="SUPFAM" id="SSF49265">
    <property type="entry name" value="Fibronectin type III"/>
    <property type="match status" value="1"/>
</dbReference>